<evidence type="ECO:0000313" key="10">
    <source>
        <dbReference type="Proteomes" id="UP000295058"/>
    </source>
</evidence>
<keyword evidence="1 6" id="KW-0963">Cytoplasm</keyword>
<keyword evidence="5 6" id="KW-0949">S-adenosyl-L-methionine</keyword>
<proteinExistence type="inferred from homology"/>
<keyword evidence="2 6" id="KW-0698">rRNA processing</keyword>
<comment type="caution">
    <text evidence="9">The sequence shown here is derived from an EMBL/GenBank/DDBJ whole genome shotgun (WGS) entry which is preliminary data.</text>
</comment>
<dbReference type="SUPFAM" id="SSF53335">
    <property type="entry name" value="S-adenosyl-L-methionine-dependent methyltransferases"/>
    <property type="match status" value="1"/>
</dbReference>
<comment type="function">
    <text evidence="6">Specifically methylates the guanine in position 1207 of 16S rRNA in the 30S particle.</text>
</comment>
<dbReference type="PANTHER" id="PTHR47816">
    <property type="entry name" value="RIBOSOMAL RNA SMALL SUBUNIT METHYLTRANSFERASE C"/>
    <property type="match status" value="1"/>
</dbReference>
<evidence type="ECO:0000256" key="4">
    <source>
        <dbReference type="ARBA" id="ARBA00022679"/>
    </source>
</evidence>
<dbReference type="NCBIfam" id="NF007023">
    <property type="entry name" value="PRK09489.1"/>
    <property type="match status" value="1"/>
</dbReference>
<keyword evidence="10" id="KW-1185">Reference proteome</keyword>
<dbReference type="Gene3D" id="3.40.50.150">
    <property type="entry name" value="Vaccinia Virus protein VP39"/>
    <property type="match status" value="2"/>
</dbReference>
<dbReference type="PROSITE" id="PS00092">
    <property type="entry name" value="N6_MTASE"/>
    <property type="match status" value="1"/>
</dbReference>
<comment type="catalytic activity">
    <reaction evidence="6">
        <text>guanosine(1207) in 16S rRNA + S-adenosyl-L-methionine = N(2)-methylguanosine(1207) in 16S rRNA + S-adenosyl-L-homocysteine + H(+)</text>
        <dbReference type="Rhea" id="RHEA:42736"/>
        <dbReference type="Rhea" id="RHEA-COMP:10213"/>
        <dbReference type="Rhea" id="RHEA-COMP:10214"/>
        <dbReference type="ChEBI" id="CHEBI:15378"/>
        <dbReference type="ChEBI" id="CHEBI:57856"/>
        <dbReference type="ChEBI" id="CHEBI:59789"/>
        <dbReference type="ChEBI" id="CHEBI:74269"/>
        <dbReference type="ChEBI" id="CHEBI:74481"/>
        <dbReference type="EC" id="2.1.1.172"/>
    </reaction>
</comment>
<dbReference type="HAMAP" id="MF_01862">
    <property type="entry name" value="16SrRNA_methyltr_C"/>
    <property type="match status" value="1"/>
</dbReference>
<comment type="subcellular location">
    <subcellularLocation>
        <location evidence="6">Cytoplasm</location>
    </subcellularLocation>
</comment>
<dbReference type="Proteomes" id="UP000295058">
    <property type="component" value="Unassembled WGS sequence"/>
</dbReference>
<comment type="subunit">
    <text evidence="6">Monomer.</text>
</comment>
<reference evidence="9 10" key="1">
    <citation type="submission" date="2019-03" db="EMBL/GenBank/DDBJ databases">
        <title>Genomic Encyclopedia of Archaeal and Bacterial Type Strains, Phase II (KMG-II): from individual species to whole genera.</title>
        <authorList>
            <person name="Goeker M."/>
        </authorList>
    </citation>
    <scope>NUCLEOTIDE SEQUENCE [LARGE SCALE GENOMIC DNA]</scope>
    <source>
        <strain evidence="9 10">DSM 15594</strain>
    </source>
</reference>
<accession>A0ABY2EZE5</accession>
<dbReference type="Pfam" id="PF08468">
    <property type="entry name" value="MTS_N"/>
    <property type="match status" value="1"/>
</dbReference>
<sequence length="352" mass="38680">MYNAVFKNIQEHKMYEALTSVSEMLSRNLDTLCQQPLLVCGLLEDNMPVLLADNGPAPRVFTTDFRYAQWLNDNGRITPEFGSAPSVQPTQGLLLLMPKAKAEAQYLLAACLPLLAPGAPVFIAGDNKGGVKSAPKLLSPYCKQVNKLDSARRASLYQAELSRPAPAFHLNDWISRYPLEQEDLTICTLPGIFSAEHLDAGTQMLLNETTRLSGRVLDFGCGAGVIGSSLLKRYPDIELEQIDINALALEASRLTLAENGLQAKVYPSDGLNEVQGYFDCIISNPPFHAGLKTFYSTTETLLCEAKRYLRPGGSLWLVANAFLPYAELIEQSFGHCETIAANGRFKIYRAQA</sequence>
<dbReference type="EC" id="2.1.1.172" evidence="6"/>
<gene>
    <name evidence="6" type="primary">rsmC</name>
    <name evidence="9" type="ORF">LY04_01623</name>
</gene>
<dbReference type="InterPro" id="IPR046977">
    <property type="entry name" value="RsmC/RlmG"/>
</dbReference>
<evidence type="ECO:0000256" key="3">
    <source>
        <dbReference type="ARBA" id="ARBA00022603"/>
    </source>
</evidence>
<dbReference type="CDD" id="cd02440">
    <property type="entry name" value="AdoMet_MTases"/>
    <property type="match status" value="1"/>
</dbReference>
<evidence type="ECO:0000256" key="5">
    <source>
        <dbReference type="ARBA" id="ARBA00022691"/>
    </source>
</evidence>
<feature type="domain" description="Methyltransferase small N-terminal" evidence="8">
    <location>
        <begin position="22"/>
        <end position="177"/>
    </location>
</feature>
<dbReference type="InterPro" id="IPR023543">
    <property type="entry name" value="rRNA_ssu_MeTfrase_C"/>
</dbReference>
<name>A0ABY2EZE5_9GAMM</name>
<evidence type="ECO:0000256" key="2">
    <source>
        <dbReference type="ARBA" id="ARBA00022552"/>
    </source>
</evidence>
<evidence type="ECO:0000256" key="1">
    <source>
        <dbReference type="ARBA" id="ARBA00022490"/>
    </source>
</evidence>
<organism evidence="9 10">
    <name type="scientific">Oceanimonas baumannii</name>
    <dbReference type="NCBI Taxonomy" id="129578"/>
    <lineage>
        <taxon>Bacteria</taxon>
        <taxon>Pseudomonadati</taxon>
        <taxon>Pseudomonadota</taxon>
        <taxon>Gammaproteobacteria</taxon>
        <taxon>Aeromonadales</taxon>
        <taxon>Aeromonadaceae</taxon>
        <taxon>Oceanimonas</taxon>
    </lineage>
</organism>
<evidence type="ECO:0000259" key="8">
    <source>
        <dbReference type="Pfam" id="PF08468"/>
    </source>
</evidence>
<dbReference type="PANTHER" id="PTHR47816:SF4">
    <property type="entry name" value="RIBOSOMAL RNA SMALL SUBUNIT METHYLTRANSFERASE C"/>
    <property type="match status" value="1"/>
</dbReference>
<evidence type="ECO:0000256" key="6">
    <source>
        <dbReference type="HAMAP-Rule" id="MF_01862"/>
    </source>
</evidence>
<keyword evidence="3 6" id="KW-0489">Methyltransferase</keyword>
<evidence type="ECO:0000313" key="9">
    <source>
        <dbReference type="EMBL" id="TDW59375.1"/>
    </source>
</evidence>
<dbReference type="EMBL" id="SODO01000005">
    <property type="protein sequence ID" value="TDW59375.1"/>
    <property type="molecule type" value="Genomic_DNA"/>
</dbReference>
<keyword evidence="4 6" id="KW-0808">Transferase</keyword>
<comment type="similarity">
    <text evidence="6">Belongs to the methyltransferase superfamily. RsmC family.</text>
</comment>
<protein>
    <recommendedName>
        <fullName evidence="6">Ribosomal RNA small subunit methyltransferase C</fullName>
        <ecNumber evidence="6">2.1.1.172</ecNumber>
    </recommendedName>
    <alternativeName>
        <fullName evidence="6">16S rRNA m2G1207 methyltransferase</fullName>
    </alternativeName>
    <alternativeName>
        <fullName evidence="6">rRNA (guanine-N(2)-)-methyltransferase RsmC</fullName>
    </alternativeName>
</protein>
<feature type="domain" description="Methyltransferase small" evidence="7">
    <location>
        <begin position="184"/>
        <end position="349"/>
    </location>
</feature>
<dbReference type="Pfam" id="PF05175">
    <property type="entry name" value="MTS"/>
    <property type="match status" value="1"/>
</dbReference>
<dbReference type="InterPro" id="IPR002052">
    <property type="entry name" value="DNA_methylase_N6_adenine_CS"/>
</dbReference>
<dbReference type="InterPro" id="IPR013675">
    <property type="entry name" value="Mtase_sm_N"/>
</dbReference>
<dbReference type="InterPro" id="IPR029063">
    <property type="entry name" value="SAM-dependent_MTases_sf"/>
</dbReference>
<evidence type="ECO:0000259" key="7">
    <source>
        <dbReference type="Pfam" id="PF05175"/>
    </source>
</evidence>
<dbReference type="InterPro" id="IPR007848">
    <property type="entry name" value="Small_mtfrase_dom"/>
</dbReference>